<protein>
    <recommendedName>
        <fullName evidence="2">HD-GYP domain-containing protein</fullName>
    </recommendedName>
</protein>
<dbReference type="CDD" id="cd00077">
    <property type="entry name" value="HDc"/>
    <property type="match status" value="1"/>
</dbReference>
<dbReference type="InterPro" id="IPR003607">
    <property type="entry name" value="HD/PDEase_dom"/>
</dbReference>
<evidence type="ECO:0000256" key="1">
    <source>
        <dbReference type="SAM" id="MobiDB-lite"/>
    </source>
</evidence>
<dbReference type="RefSeq" id="WP_023524714.1">
    <property type="nucleotide sequence ID" value="NZ_JPGK01000002.1"/>
</dbReference>
<evidence type="ECO:0000259" key="2">
    <source>
        <dbReference type="PROSITE" id="PS51832"/>
    </source>
</evidence>
<dbReference type="Gene3D" id="1.10.3210.10">
    <property type="entry name" value="Hypothetical protein af1432"/>
    <property type="match status" value="1"/>
</dbReference>
<dbReference type="SUPFAM" id="SSF109604">
    <property type="entry name" value="HD-domain/PDEase-like"/>
    <property type="match status" value="1"/>
</dbReference>
<dbReference type="PATRIC" id="fig|178606.4.peg.471"/>
<feature type="region of interest" description="Disordered" evidence="1">
    <location>
        <begin position="56"/>
        <end position="78"/>
    </location>
</feature>
<feature type="domain" description="HD-GYP" evidence="2">
    <location>
        <begin position="136"/>
        <end position="331"/>
    </location>
</feature>
<dbReference type="PROSITE" id="PS51832">
    <property type="entry name" value="HD_GYP"/>
    <property type="match status" value="1"/>
</dbReference>
<comment type="caution">
    <text evidence="3">The sequence shown here is derived from an EMBL/GenBank/DDBJ whole genome shotgun (WGS) entry which is preliminary data.</text>
</comment>
<evidence type="ECO:0000313" key="4">
    <source>
        <dbReference type="Proteomes" id="UP000029452"/>
    </source>
</evidence>
<dbReference type="PANTHER" id="PTHR43155">
    <property type="entry name" value="CYCLIC DI-GMP PHOSPHODIESTERASE PA4108-RELATED"/>
    <property type="match status" value="1"/>
</dbReference>
<dbReference type="InterPro" id="IPR021812">
    <property type="entry name" value="DUF3391"/>
</dbReference>
<dbReference type="Pfam" id="PF13487">
    <property type="entry name" value="HD_5"/>
    <property type="match status" value="1"/>
</dbReference>
<dbReference type="OrthoDB" id="9802066at2"/>
<evidence type="ECO:0000313" key="3">
    <source>
        <dbReference type="EMBL" id="KGA94507.1"/>
    </source>
</evidence>
<dbReference type="PANTHER" id="PTHR43155:SF2">
    <property type="entry name" value="CYCLIC DI-GMP PHOSPHODIESTERASE PA4108"/>
    <property type="match status" value="1"/>
</dbReference>
<dbReference type="Pfam" id="PF11871">
    <property type="entry name" value="DUF3391"/>
    <property type="match status" value="1"/>
</dbReference>
<dbReference type="Proteomes" id="UP000029452">
    <property type="component" value="Unassembled WGS sequence"/>
</dbReference>
<dbReference type="SMART" id="SM00471">
    <property type="entry name" value="HDc"/>
    <property type="match status" value="1"/>
</dbReference>
<proteinExistence type="predicted"/>
<reference evidence="3 4" key="1">
    <citation type="submission" date="2014-06" db="EMBL/GenBank/DDBJ databases">
        <title>Draft genome sequence of iron oxidizing acidophile Leptospirillum ferriphilum DSM14647.</title>
        <authorList>
            <person name="Cardenas J.P."/>
            <person name="Lazcano M."/>
            <person name="Ossandon F.J."/>
            <person name="Corbett M."/>
            <person name="Holmes D.S."/>
            <person name="Watkin E."/>
        </authorList>
    </citation>
    <scope>NUCLEOTIDE SEQUENCE [LARGE SCALE GENOMIC DNA]</scope>
    <source>
        <strain evidence="3 4">DSM 14647</strain>
    </source>
</reference>
<gene>
    <name evidence="3" type="ORF">LptCag_1937</name>
</gene>
<accession>A0A094WFV9</accession>
<dbReference type="InterPro" id="IPR037522">
    <property type="entry name" value="HD_GYP_dom"/>
</dbReference>
<dbReference type="AlphaFoldDB" id="A0A094WFV9"/>
<dbReference type="EMBL" id="JPGK01000002">
    <property type="protein sequence ID" value="KGA94507.1"/>
    <property type="molecule type" value="Genomic_DNA"/>
</dbReference>
<organism evidence="3 4">
    <name type="scientific">Leptospirillum ferriphilum</name>
    <dbReference type="NCBI Taxonomy" id="178606"/>
    <lineage>
        <taxon>Bacteria</taxon>
        <taxon>Pseudomonadati</taxon>
        <taxon>Nitrospirota</taxon>
        <taxon>Nitrospiria</taxon>
        <taxon>Nitrospirales</taxon>
        <taxon>Nitrospiraceae</taxon>
        <taxon>Leptospirillum</taxon>
    </lineage>
</organism>
<sequence>MKRYRTIPVNRLQIGDHVIGIDKSWLETPFLSHRFRIRSKEDIERLRASGVSMVTIEADSPEQDNPALPPPPDSGETLPLREVSLPSYKVAEMLTSLHKYLVYKYKTLFEELRQMPESGKVDTTPFVNALEEVEKLGRQYPDAYLFLAHLQSTDDETFIHSVNTMFLSLYLAHYQESTREDAILWGLSGLFHDLGKVHIPLEILHKTSPLTPEEWTVIQDHPVMGQKLLSGRSNLPSMVARVAGEHHVRRNGKSYPDNVLYAATDSVTRAIMILDTFDAMTSDRSYRRGVSPSKALRKILEASRESLDPEWSTKFFLSMGIYPVGTVVELSDGEVGVVTKYHSRAPTPETNPRTNQSFSVLILKSRQGLSVIKPFIRHIEWALNSPPPVQKTWNHSDFNIDWDFVRSHASIWM</sequence>
<name>A0A094WFV9_9BACT</name>